<dbReference type="OMA" id="GTHVGYC"/>
<dbReference type="RefSeq" id="WP_015761159.1">
    <property type="nucleotide sequence ID" value="NZ_AP025575.1"/>
</dbReference>
<gene>
    <name evidence="1" type="ORF">GO726_12470</name>
</gene>
<evidence type="ECO:0000313" key="2">
    <source>
        <dbReference type="Proteomes" id="UP000436429"/>
    </source>
</evidence>
<accession>A0A844RN24</accession>
<protein>
    <submittedName>
        <fullName evidence="1">Uncharacterized protein</fullName>
    </submittedName>
</protein>
<reference evidence="1 2" key="1">
    <citation type="submission" date="2019-11" db="EMBL/GenBank/DDBJ databases">
        <title>Whole genome shotgun sequencing (WGS) data from Adlercreutzia equolifaciens ResAG-91, Eggerthella lenta MRI-F36, MRI-F37, MRI-F40, ResAG-49, ResAG-88, ResAG-121, ResAG-145, and Gordonibacter sp. ResAG-5, ResAG-26, ResAG-43, ResAG-50, ResAG-59.</title>
        <authorList>
            <person name="Stoll D.A."/>
            <person name="Danylec N."/>
            <person name="Franz C.M.A.P."/>
            <person name="Huch M."/>
        </authorList>
    </citation>
    <scope>NUCLEOTIDE SEQUENCE [LARGE SCALE GENOMIC DNA]</scope>
    <source>
        <strain evidence="1 2">ResAG-88</strain>
    </source>
</reference>
<dbReference type="AlphaFoldDB" id="A0A844RN24"/>
<proteinExistence type="predicted"/>
<dbReference type="EMBL" id="WPOM01000032">
    <property type="protein sequence ID" value="MVN33969.1"/>
    <property type="molecule type" value="Genomic_DNA"/>
</dbReference>
<organism evidence="1 2">
    <name type="scientific">Eggerthella lenta</name>
    <name type="common">Eubacterium lentum</name>
    <dbReference type="NCBI Taxonomy" id="84112"/>
    <lineage>
        <taxon>Bacteria</taxon>
        <taxon>Bacillati</taxon>
        <taxon>Actinomycetota</taxon>
        <taxon>Coriobacteriia</taxon>
        <taxon>Eggerthellales</taxon>
        <taxon>Eggerthellaceae</taxon>
        <taxon>Eggerthella</taxon>
    </lineage>
</organism>
<name>A0A844RN24_EGGLN</name>
<comment type="caution">
    <text evidence="1">The sequence shown here is derived from an EMBL/GenBank/DDBJ whole genome shotgun (WGS) entry which is preliminary data.</text>
</comment>
<evidence type="ECO:0000313" key="1">
    <source>
        <dbReference type="EMBL" id="MVN33969.1"/>
    </source>
</evidence>
<sequence>MKRAINNALVRTRNGVNRLSRALIGSEATRKLLVVRYYQLKIAAHNAMRKKAANDIKSLMSWRTAMKCRIDFSSEVYRGNALYGLGRVLRNYCGVVDSPKACIEHGVHFGEYVNQSETDKSELPALFTLSPYRLEQIRKASSVPVCIVGPYIAYSKDYLDNKSIEAIRDRLGKTILAIPSHSVRGGTVSYDYKDFINEIRRVKNAINAQTILVMLYYQDILNGDAAIFEDAGFVVVTCGYREDCHFLERQRTLIKLADFTMSNSIGTHVGYCVYMGKPHYSFKQWYEYDIVLHSEKDTAKAQGELFEQEVVRDAFSSCEEAITEQQLSICKKYWGFDYVKSKEEMRLILDMCSKAYAAPPCARQSRLRTELEKHENEKIRQLFCC</sequence>
<dbReference type="Proteomes" id="UP000436429">
    <property type="component" value="Unassembled WGS sequence"/>
</dbReference>